<dbReference type="AlphaFoldDB" id="A0A165NY53"/>
<dbReference type="Proteomes" id="UP000077266">
    <property type="component" value="Unassembled WGS sequence"/>
</dbReference>
<dbReference type="Pfam" id="PF12937">
    <property type="entry name" value="F-box-like"/>
    <property type="match status" value="1"/>
</dbReference>
<dbReference type="Gene3D" id="3.80.10.10">
    <property type="entry name" value="Ribonuclease Inhibitor"/>
    <property type="match status" value="1"/>
</dbReference>
<dbReference type="InParanoid" id="A0A165NY53"/>
<feature type="domain" description="F-box" evidence="1">
    <location>
        <begin position="23"/>
        <end position="73"/>
    </location>
</feature>
<evidence type="ECO:0000313" key="2">
    <source>
        <dbReference type="EMBL" id="KZW01381.1"/>
    </source>
</evidence>
<gene>
    <name evidence="2" type="ORF">EXIGLDRAFT_77629</name>
</gene>
<dbReference type="EMBL" id="KV425894">
    <property type="protein sequence ID" value="KZW01381.1"/>
    <property type="molecule type" value="Genomic_DNA"/>
</dbReference>
<evidence type="ECO:0000313" key="3">
    <source>
        <dbReference type="Proteomes" id="UP000077266"/>
    </source>
</evidence>
<dbReference type="InterPro" id="IPR036047">
    <property type="entry name" value="F-box-like_dom_sf"/>
</dbReference>
<protein>
    <recommendedName>
        <fullName evidence="1">F-box domain-containing protein</fullName>
    </recommendedName>
</protein>
<keyword evidence="3" id="KW-1185">Reference proteome</keyword>
<name>A0A165NY53_EXIGL</name>
<proteinExistence type="predicted"/>
<dbReference type="OrthoDB" id="2995388at2759"/>
<dbReference type="InterPro" id="IPR001810">
    <property type="entry name" value="F-box_dom"/>
</dbReference>
<organism evidence="2 3">
    <name type="scientific">Exidia glandulosa HHB12029</name>
    <dbReference type="NCBI Taxonomy" id="1314781"/>
    <lineage>
        <taxon>Eukaryota</taxon>
        <taxon>Fungi</taxon>
        <taxon>Dikarya</taxon>
        <taxon>Basidiomycota</taxon>
        <taxon>Agaricomycotina</taxon>
        <taxon>Agaricomycetes</taxon>
        <taxon>Auriculariales</taxon>
        <taxon>Exidiaceae</taxon>
        <taxon>Exidia</taxon>
    </lineage>
</organism>
<accession>A0A165NY53</accession>
<evidence type="ECO:0000259" key="1">
    <source>
        <dbReference type="PROSITE" id="PS50181"/>
    </source>
</evidence>
<reference evidence="2 3" key="1">
    <citation type="journal article" date="2016" name="Mol. Biol. Evol.">
        <title>Comparative Genomics of Early-Diverging Mushroom-Forming Fungi Provides Insights into the Origins of Lignocellulose Decay Capabilities.</title>
        <authorList>
            <person name="Nagy L.G."/>
            <person name="Riley R."/>
            <person name="Tritt A."/>
            <person name="Adam C."/>
            <person name="Daum C."/>
            <person name="Floudas D."/>
            <person name="Sun H."/>
            <person name="Yadav J.S."/>
            <person name="Pangilinan J."/>
            <person name="Larsson K.H."/>
            <person name="Matsuura K."/>
            <person name="Barry K."/>
            <person name="Labutti K."/>
            <person name="Kuo R."/>
            <person name="Ohm R.A."/>
            <person name="Bhattacharya S.S."/>
            <person name="Shirouzu T."/>
            <person name="Yoshinaga Y."/>
            <person name="Martin F.M."/>
            <person name="Grigoriev I.V."/>
            <person name="Hibbett D.S."/>
        </authorList>
    </citation>
    <scope>NUCLEOTIDE SEQUENCE [LARGE SCALE GENOMIC DNA]</scope>
    <source>
        <strain evidence="2 3">HHB12029</strain>
    </source>
</reference>
<dbReference type="SUPFAM" id="SSF81383">
    <property type="entry name" value="F-box domain"/>
    <property type="match status" value="1"/>
</dbReference>
<dbReference type="PROSITE" id="PS50181">
    <property type="entry name" value="FBOX"/>
    <property type="match status" value="1"/>
</dbReference>
<sequence length="513" mass="57462">MQTDHVNAPCLRSSRRSTLAATTARMIQLPGELLIDVFVLACGHDLEQKLHLAQVCAYWRAVALDYPTFWARIVVRTSRDAARLPISLARSGDRPLDVELYSQRHTGTLSSSDERAVVDALMAPNQRLRLKRLFMSTSGSEPLLAILGSGLDFPALEDLEIRTSDTQHRLAPRLEAPTVRRLMLSGLKFVSGDSLITPSLEHLYLGVFVEDGPWKLLSTIMRRCTALHHLEWNVAAFGLVTSDALPGPVLPRLYTLRLGVRADSSDVLRVFKHHNITAADLAVTIRSRDILDDETSQLLEDIFSRTGAVTLVDLRVESDESNLQIVIRDDVGRVRRLIVFDDYGRWNMRDIWTPLVRLYAIDKSLRSLHMRTSDWHGFAGAFSSRPPVALGEVHILLRGGIEVKEIDLAMEDENYDWTQTVLPPPRTLHLPNIRKIVIVDDGWGTIRADHTQAVTRVREILQHIECDASSRRVEVCVSVPAVLSGRGLSQMTQTTLLDGLAHKWTLCSHCTGV</sequence>
<dbReference type="STRING" id="1314781.A0A165NY53"/>
<dbReference type="InterPro" id="IPR032675">
    <property type="entry name" value="LRR_dom_sf"/>
</dbReference>